<feature type="transmembrane region" description="Helical" evidence="8">
    <location>
        <begin position="238"/>
        <end position="260"/>
    </location>
</feature>
<gene>
    <name evidence="10" type="ORF">HMPREF1015_00910</name>
</gene>
<feature type="transmembrane region" description="Helical" evidence="8">
    <location>
        <begin position="393"/>
        <end position="414"/>
    </location>
</feature>
<dbReference type="InterPro" id="IPR050189">
    <property type="entry name" value="MFS_Efflux_Transporters"/>
</dbReference>
<dbReference type="PROSITE" id="PS00216">
    <property type="entry name" value="SUGAR_TRANSPORT_1"/>
    <property type="match status" value="1"/>
</dbReference>
<dbReference type="HOGENOM" id="CLU_001265_10_6_9"/>
<evidence type="ECO:0000256" key="1">
    <source>
        <dbReference type="ARBA" id="ARBA00004651"/>
    </source>
</evidence>
<feature type="domain" description="Major facilitator superfamily (MFS) profile" evidence="9">
    <location>
        <begin position="29"/>
        <end position="418"/>
    </location>
</feature>
<feature type="transmembrane region" description="Helical" evidence="8">
    <location>
        <begin position="306"/>
        <end position="324"/>
    </location>
</feature>
<evidence type="ECO:0000256" key="7">
    <source>
        <dbReference type="SAM" id="MobiDB-lite"/>
    </source>
</evidence>
<dbReference type="InterPro" id="IPR020846">
    <property type="entry name" value="MFS_dom"/>
</dbReference>
<feature type="transmembrane region" description="Helical" evidence="8">
    <location>
        <begin position="94"/>
        <end position="115"/>
    </location>
</feature>
<dbReference type="InterPro" id="IPR011701">
    <property type="entry name" value="MFS"/>
</dbReference>
<dbReference type="Gene3D" id="1.20.1250.20">
    <property type="entry name" value="MFS general substrate transporter like domains"/>
    <property type="match status" value="1"/>
</dbReference>
<keyword evidence="5 8" id="KW-1133">Transmembrane helix</keyword>
<dbReference type="Pfam" id="PF07690">
    <property type="entry name" value="MFS_1"/>
    <property type="match status" value="2"/>
</dbReference>
<dbReference type="PROSITE" id="PS50850">
    <property type="entry name" value="MFS"/>
    <property type="match status" value="1"/>
</dbReference>
<evidence type="ECO:0000313" key="11">
    <source>
        <dbReference type="Proteomes" id="UP000011747"/>
    </source>
</evidence>
<sequence>MEHIEYPAEGYSKKRSASQQEKKHRKPAAVLSISTVPLIMTLGNSMLIPVLPVIEKQLGISNLQSSLIITVYSVVPILLIPIAGYLSDRLGRKMVMIPSLIISGIGGFLAGWASWKMSNPYYMILIGRMLQGVGASGAFPIVLPLVGDLFRQEEEVSATLGVIETSNTLGKVLSPILGALLAGWIWFMPFFSFPLFCLVSIFLLLLFVKSPKREEENKESIREFIQKVKEIFQREGRWLYAVFAIGTILMFVLFGFQFYLSSILEDQFHTVGIMKGFLLAIPLAALCFASFLTGKYIKGNKKTMKWITTIGLVVTAISLCMILFSDRLWYILAIFVICGIGIGAGLPCMDAMITSSIEKEERGTITSIYSAMRFAGVAAGPPVSSILMKNSEFVMFFILAFLCLVSAFFSMKAIKPNS</sequence>
<keyword evidence="4 8" id="KW-0812">Transmembrane</keyword>
<dbReference type="PATRIC" id="fig|665952.3.peg.2484"/>
<dbReference type="GO" id="GO:0022857">
    <property type="term" value="F:transmembrane transporter activity"/>
    <property type="evidence" value="ECO:0007669"/>
    <property type="project" value="InterPro"/>
</dbReference>
<dbReference type="CDD" id="cd17474">
    <property type="entry name" value="MFS_YfmO_like"/>
    <property type="match status" value="1"/>
</dbReference>
<proteinExistence type="predicted"/>
<keyword evidence="6 8" id="KW-0472">Membrane</keyword>
<dbReference type="PANTHER" id="PTHR43124:SF3">
    <property type="entry name" value="CHLORAMPHENICOL EFFLUX PUMP RV0191"/>
    <property type="match status" value="1"/>
</dbReference>
<evidence type="ECO:0000256" key="2">
    <source>
        <dbReference type="ARBA" id="ARBA00022448"/>
    </source>
</evidence>
<comment type="subcellular location">
    <subcellularLocation>
        <location evidence="1">Cell membrane</location>
        <topology evidence="1">Multi-pass membrane protein</topology>
    </subcellularLocation>
</comment>
<keyword evidence="11" id="KW-1185">Reference proteome</keyword>
<protein>
    <recommendedName>
        <fullName evidence="9">Major facilitator superfamily (MFS) profile domain-containing protein</fullName>
    </recommendedName>
</protein>
<name>G9QMZ3_9BACI</name>
<feature type="transmembrane region" description="Helical" evidence="8">
    <location>
        <begin position="365"/>
        <end position="387"/>
    </location>
</feature>
<dbReference type="InterPro" id="IPR036259">
    <property type="entry name" value="MFS_trans_sf"/>
</dbReference>
<evidence type="ECO:0000256" key="3">
    <source>
        <dbReference type="ARBA" id="ARBA00022475"/>
    </source>
</evidence>
<feature type="transmembrane region" description="Helical" evidence="8">
    <location>
        <begin position="272"/>
        <end position="294"/>
    </location>
</feature>
<dbReference type="SUPFAM" id="SSF103473">
    <property type="entry name" value="MFS general substrate transporter"/>
    <property type="match status" value="1"/>
</dbReference>
<keyword evidence="3" id="KW-1003">Cell membrane</keyword>
<feature type="transmembrane region" description="Helical" evidence="8">
    <location>
        <begin position="66"/>
        <end position="87"/>
    </location>
</feature>
<evidence type="ECO:0000256" key="6">
    <source>
        <dbReference type="ARBA" id="ARBA00023136"/>
    </source>
</evidence>
<evidence type="ECO:0000259" key="9">
    <source>
        <dbReference type="PROSITE" id="PS50850"/>
    </source>
</evidence>
<dbReference type="AlphaFoldDB" id="G9QMZ3"/>
<dbReference type="GO" id="GO:0005886">
    <property type="term" value="C:plasma membrane"/>
    <property type="evidence" value="ECO:0007669"/>
    <property type="project" value="UniProtKB-SubCell"/>
</dbReference>
<organism evidence="10 11">
    <name type="scientific">Bacillus smithii 7_3_47FAA</name>
    <dbReference type="NCBI Taxonomy" id="665952"/>
    <lineage>
        <taxon>Bacteria</taxon>
        <taxon>Bacillati</taxon>
        <taxon>Bacillota</taxon>
        <taxon>Bacilli</taxon>
        <taxon>Bacillales</taxon>
        <taxon>Bacillaceae</taxon>
        <taxon>Bacillus</taxon>
    </lineage>
</organism>
<evidence type="ECO:0000256" key="4">
    <source>
        <dbReference type="ARBA" id="ARBA00022692"/>
    </source>
</evidence>
<evidence type="ECO:0000256" key="5">
    <source>
        <dbReference type="ARBA" id="ARBA00022989"/>
    </source>
</evidence>
<dbReference type="EMBL" id="ACWF01000120">
    <property type="protein sequence ID" value="EHL76964.1"/>
    <property type="molecule type" value="Genomic_DNA"/>
</dbReference>
<accession>G9QMZ3</accession>
<dbReference type="RefSeq" id="WP_003354670.1">
    <property type="nucleotide sequence ID" value="NZ_JH414757.1"/>
</dbReference>
<feature type="transmembrane region" description="Helical" evidence="8">
    <location>
        <begin position="28"/>
        <end position="54"/>
    </location>
</feature>
<reference evidence="10 11" key="1">
    <citation type="submission" date="2011-09" db="EMBL/GenBank/DDBJ databases">
        <title>The Genome Sequence of Bacillus smithii 7_3_47FAA.</title>
        <authorList>
            <consortium name="The Broad Institute Genome Sequencing Platform"/>
            <person name="Earl A."/>
            <person name="Ward D."/>
            <person name="Feldgarden M."/>
            <person name="Gevers D."/>
            <person name="Daigneault M."/>
            <person name="Strauss J."/>
            <person name="Allen-Vercoe E."/>
            <person name="Young S.K."/>
            <person name="Zeng Q."/>
            <person name="Gargeya S."/>
            <person name="Fitzgerald M."/>
            <person name="Haas B."/>
            <person name="Abouelleil A."/>
            <person name="Alvarado L."/>
            <person name="Arachchi H.M."/>
            <person name="Berlin A."/>
            <person name="Brown A."/>
            <person name="Chapman S.B."/>
            <person name="Chen Z."/>
            <person name="Dunbar C."/>
            <person name="Freedman E."/>
            <person name="Gearin G."/>
            <person name="Goldberg J."/>
            <person name="Griggs A."/>
            <person name="Gujja S."/>
            <person name="Heiman D."/>
            <person name="Howarth C."/>
            <person name="Larson L."/>
            <person name="Lui A."/>
            <person name="MacDonald P.J.P."/>
            <person name="Montmayeur A."/>
            <person name="Murphy C."/>
            <person name="Neiman D."/>
            <person name="Pearson M."/>
            <person name="Priest M."/>
            <person name="Roberts A."/>
            <person name="Saif S."/>
            <person name="Shea T."/>
            <person name="Shenoy N."/>
            <person name="Sisk P."/>
            <person name="Stolte C."/>
            <person name="Sykes S."/>
            <person name="Wortman J."/>
            <person name="Nusbaum C."/>
            <person name="Birren B."/>
        </authorList>
    </citation>
    <scope>NUCLEOTIDE SEQUENCE [LARGE SCALE GENOMIC DNA]</scope>
    <source>
        <strain evidence="10 11">7_3_47FAA</strain>
    </source>
</reference>
<dbReference type="Proteomes" id="UP000011747">
    <property type="component" value="Unassembled WGS sequence"/>
</dbReference>
<dbReference type="InterPro" id="IPR005829">
    <property type="entry name" value="Sugar_transporter_CS"/>
</dbReference>
<feature type="region of interest" description="Disordered" evidence="7">
    <location>
        <begin position="1"/>
        <end position="25"/>
    </location>
</feature>
<keyword evidence="2" id="KW-0813">Transport</keyword>
<feature type="transmembrane region" description="Helical" evidence="8">
    <location>
        <begin position="191"/>
        <end position="208"/>
    </location>
</feature>
<evidence type="ECO:0000256" key="8">
    <source>
        <dbReference type="SAM" id="Phobius"/>
    </source>
</evidence>
<comment type="caution">
    <text evidence="10">The sequence shown here is derived from an EMBL/GenBank/DDBJ whole genome shotgun (WGS) entry which is preliminary data.</text>
</comment>
<feature type="transmembrane region" description="Helical" evidence="8">
    <location>
        <begin position="330"/>
        <end position="353"/>
    </location>
</feature>
<dbReference type="PANTHER" id="PTHR43124">
    <property type="entry name" value="PURINE EFFLUX PUMP PBUE"/>
    <property type="match status" value="1"/>
</dbReference>
<evidence type="ECO:0000313" key="10">
    <source>
        <dbReference type="EMBL" id="EHL76964.1"/>
    </source>
</evidence>